<sequence length="200" mass="19233">MPRSRLPFLLALAAPLAVAACGPRAEVATGAHGTFGEARRLLVLQAADGPVPLDVDSVPAALAGGESELVRLAEEAVDWSNARFVAAPGGGDGAHLALRFAAVPASPGAACAGSSDGTPASPTGPVRLHAIFCDGPIPVADVIGTAARPGSAGVADLLDATLGRLLPGGRGGYGGLYPGVSLGVGIGSGGSSGVGVGVGF</sequence>
<dbReference type="PROSITE" id="PS51257">
    <property type="entry name" value="PROKAR_LIPOPROTEIN"/>
    <property type="match status" value="1"/>
</dbReference>
<gene>
    <name evidence="2" type="ORF">PZ740_01045</name>
</gene>
<dbReference type="Proteomes" id="UP001301140">
    <property type="component" value="Unassembled WGS sequence"/>
</dbReference>
<keyword evidence="1" id="KW-0732">Signal</keyword>
<dbReference type="RefSeq" id="WP_327787375.1">
    <property type="nucleotide sequence ID" value="NZ_JARGEQ010000006.1"/>
</dbReference>
<reference evidence="2 3" key="1">
    <citation type="submission" date="2023-03" db="EMBL/GenBank/DDBJ databases">
        <title>YIM 152171 draft genome.</title>
        <authorList>
            <person name="Yang Z."/>
        </authorList>
    </citation>
    <scope>NUCLEOTIDE SEQUENCE [LARGE SCALE GENOMIC DNA]</scope>
    <source>
        <strain evidence="2 3">YIM 152171</strain>
    </source>
</reference>
<evidence type="ECO:0000313" key="2">
    <source>
        <dbReference type="EMBL" id="MDF1584967.1"/>
    </source>
</evidence>
<evidence type="ECO:0000313" key="3">
    <source>
        <dbReference type="Proteomes" id="UP001301140"/>
    </source>
</evidence>
<protein>
    <recommendedName>
        <fullName evidence="4">Lipoprotein</fullName>
    </recommendedName>
</protein>
<evidence type="ECO:0000256" key="1">
    <source>
        <dbReference type="SAM" id="SignalP"/>
    </source>
</evidence>
<organism evidence="2 3">
    <name type="scientific">Marinimicrococcus flavescens</name>
    <dbReference type="NCBI Taxonomy" id="3031815"/>
    <lineage>
        <taxon>Bacteria</taxon>
        <taxon>Pseudomonadati</taxon>
        <taxon>Pseudomonadota</taxon>
        <taxon>Alphaproteobacteria</taxon>
        <taxon>Geminicoccales</taxon>
        <taxon>Geminicoccaceae</taxon>
        <taxon>Marinimicrococcus</taxon>
    </lineage>
</organism>
<feature type="signal peptide" evidence="1">
    <location>
        <begin position="1"/>
        <end position="19"/>
    </location>
</feature>
<accession>A0AAP3XQK3</accession>
<feature type="chain" id="PRO_5042818547" description="Lipoprotein" evidence="1">
    <location>
        <begin position="20"/>
        <end position="200"/>
    </location>
</feature>
<evidence type="ECO:0008006" key="4">
    <source>
        <dbReference type="Google" id="ProtNLM"/>
    </source>
</evidence>
<keyword evidence="3" id="KW-1185">Reference proteome</keyword>
<dbReference type="EMBL" id="JARGEQ010000006">
    <property type="protein sequence ID" value="MDF1584967.1"/>
    <property type="molecule type" value="Genomic_DNA"/>
</dbReference>
<dbReference type="AlphaFoldDB" id="A0AAP3XQK3"/>
<proteinExistence type="predicted"/>
<name>A0AAP3XQK3_9PROT</name>
<comment type="caution">
    <text evidence="2">The sequence shown here is derived from an EMBL/GenBank/DDBJ whole genome shotgun (WGS) entry which is preliminary data.</text>
</comment>